<name>A0ACC7NNA1_9BURK</name>
<protein>
    <submittedName>
        <fullName evidence="1">Uncharacterized protein</fullName>
    </submittedName>
</protein>
<evidence type="ECO:0000313" key="2">
    <source>
        <dbReference type="Proteomes" id="UP001629235"/>
    </source>
</evidence>
<dbReference type="EMBL" id="JAQQDW010000120">
    <property type="protein sequence ID" value="MFM0108503.1"/>
    <property type="molecule type" value="Genomic_DNA"/>
</dbReference>
<accession>A0ACC7NNA1</accession>
<sequence length="103" mass="11424">MSFKLEPPEPIEGLSESSNLTFQSILKDLKPEAAERLRVLMTADAAPHQDVLNAFEKVVTLRDTFMNKDFSTGGRIPQRMGASVDNYNAALEELSTELLAQRA</sequence>
<dbReference type="Proteomes" id="UP001629235">
    <property type="component" value="Unassembled WGS sequence"/>
</dbReference>
<reference evidence="1 2" key="1">
    <citation type="journal article" date="2024" name="Chem. Sci.">
        <title>Discovery of megapolipeptins by genome mining of a Burkholderiales bacteria collection.</title>
        <authorList>
            <person name="Paulo B.S."/>
            <person name="Recchia M.J.J."/>
            <person name="Lee S."/>
            <person name="Fergusson C.H."/>
            <person name="Romanowski S.B."/>
            <person name="Hernandez A."/>
            <person name="Krull N."/>
            <person name="Liu D.Y."/>
            <person name="Cavanagh H."/>
            <person name="Bos A."/>
            <person name="Gray C.A."/>
            <person name="Murphy B.T."/>
            <person name="Linington R.G."/>
            <person name="Eustaquio A.S."/>
        </authorList>
    </citation>
    <scope>NUCLEOTIDE SEQUENCE [LARGE SCALE GENOMIC DNA]</scope>
    <source>
        <strain evidence="1 2">RL18-126-BIB-B</strain>
    </source>
</reference>
<gene>
    <name evidence="1" type="ORF">PQR01_35045</name>
</gene>
<organism evidence="1 2">
    <name type="scientific">Paraburkholderia rhynchosiae</name>
    <dbReference type="NCBI Taxonomy" id="487049"/>
    <lineage>
        <taxon>Bacteria</taxon>
        <taxon>Pseudomonadati</taxon>
        <taxon>Pseudomonadota</taxon>
        <taxon>Betaproteobacteria</taxon>
        <taxon>Burkholderiales</taxon>
        <taxon>Burkholderiaceae</taxon>
        <taxon>Paraburkholderia</taxon>
    </lineage>
</organism>
<comment type="caution">
    <text evidence="1">The sequence shown here is derived from an EMBL/GenBank/DDBJ whole genome shotgun (WGS) entry which is preliminary data.</text>
</comment>
<keyword evidence="2" id="KW-1185">Reference proteome</keyword>
<proteinExistence type="predicted"/>
<evidence type="ECO:0000313" key="1">
    <source>
        <dbReference type="EMBL" id="MFM0108503.1"/>
    </source>
</evidence>